<dbReference type="RefSeq" id="WP_071638863.1">
    <property type="nucleotide sequence ID" value="NZ_MLFK01000013.1"/>
</dbReference>
<dbReference type="OrthoDB" id="9788755at2"/>
<keyword evidence="2" id="KW-0808">Transferase</keyword>
<dbReference type="SUPFAM" id="SSF55729">
    <property type="entry name" value="Acyl-CoA N-acyltransferases (Nat)"/>
    <property type="match status" value="1"/>
</dbReference>
<organism evidence="2 3">
    <name type="scientific">Flavobacterium johnsoniae</name>
    <name type="common">Cytophaga johnsonae</name>
    <dbReference type="NCBI Taxonomy" id="986"/>
    <lineage>
        <taxon>Bacteria</taxon>
        <taxon>Pseudomonadati</taxon>
        <taxon>Bacteroidota</taxon>
        <taxon>Flavobacteriia</taxon>
        <taxon>Flavobacteriales</taxon>
        <taxon>Flavobacteriaceae</taxon>
        <taxon>Flavobacterium</taxon>
    </lineage>
</organism>
<evidence type="ECO:0000313" key="2">
    <source>
        <dbReference type="EMBL" id="OIV39669.1"/>
    </source>
</evidence>
<dbReference type="InterPro" id="IPR000182">
    <property type="entry name" value="GNAT_dom"/>
</dbReference>
<accession>A0A1J7BM32</accession>
<gene>
    <name evidence="2" type="ORF">BKM63_22670</name>
</gene>
<evidence type="ECO:0000259" key="1">
    <source>
        <dbReference type="PROSITE" id="PS51186"/>
    </source>
</evidence>
<dbReference type="InterPro" id="IPR016181">
    <property type="entry name" value="Acyl_CoA_acyltransferase"/>
</dbReference>
<reference evidence="2 3" key="1">
    <citation type="submission" date="2016-10" db="EMBL/GenBank/DDBJ databases">
        <title>Draft Genome Sequence of Rhizobacteria Flavobacterium johnsoniae CI04.</title>
        <authorList>
            <person name="Bravo J.I."/>
            <person name="Lozano G.L."/>
            <person name="Handelsman J."/>
        </authorList>
    </citation>
    <scope>NUCLEOTIDE SEQUENCE [LARGE SCALE GENOMIC DNA]</scope>
    <source>
        <strain evidence="2 3">CI04</strain>
    </source>
</reference>
<dbReference type="Pfam" id="PF00583">
    <property type="entry name" value="Acetyltransf_1"/>
    <property type="match status" value="1"/>
</dbReference>
<keyword evidence="3" id="KW-1185">Reference proteome</keyword>
<name>A0A1J7BM32_FLAJO</name>
<dbReference type="Gene3D" id="3.40.630.30">
    <property type="match status" value="1"/>
</dbReference>
<dbReference type="EMBL" id="MLFK01000013">
    <property type="protein sequence ID" value="OIV39669.1"/>
    <property type="molecule type" value="Genomic_DNA"/>
</dbReference>
<dbReference type="AlphaFoldDB" id="A0A1J7BM32"/>
<dbReference type="CDD" id="cd04301">
    <property type="entry name" value="NAT_SF"/>
    <property type="match status" value="1"/>
</dbReference>
<feature type="domain" description="N-acetyltransferase" evidence="1">
    <location>
        <begin position="1"/>
        <end position="143"/>
    </location>
</feature>
<dbReference type="GO" id="GO:0016747">
    <property type="term" value="F:acyltransferase activity, transferring groups other than amino-acyl groups"/>
    <property type="evidence" value="ECO:0007669"/>
    <property type="project" value="InterPro"/>
</dbReference>
<proteinExistence type="predicted"/>
<comment type="caution">
    <text evidence="2">The sequence shown here is derived from an EMBL/GenBank/DDBJ whole genome shotgun (WGS) entry which is preliminary data.</text>
</comment>
<evidence type="ECO:0000313" key="3">
    <source>
        <dbReference type="Proteomes" id="UP000182826"/>
    </source>
</evidence>
<sequence>MKIVEARNKDYDALRELFLKERQSTFLWLDTAAFQLDDFEKHTRGEYILTALIDDIPVGFISIWMPTNFIHHLYVDKKYQGRQIGTALLKAAIEVTKFPITLKCLENNFKAIEFYKRKGFIAKEIGQSSNGAFILFELSQQIN</sequence>
<protein>
    <submittedName>
        <fullName evidence="2">GNAT family N-acetyltransferase</fullName>
    </submittedName>
</protein>
<dbReference type="Proteomes" id="UP000182826">
    <property type="component" value="Unassembled WGS sequence"/>
</dbReference>
<dbReference type="PROSITE" id="PS51186">
    <property type="entry name" value="GNAT"/>
    <property type="match status" value="1"/>
</dbReference>